<dbReference type="PANTHER" id="PTHR43739:SF5">
    <property type="entry name" value="EXO-ALPHA-SIALIDASE"/>
    <property type="match status" value="1"/>
</dbReference>
<sequence>MPNVVEVSDFAFGKPASGSTYPAIYIVGYVGEVWGVHRSLDAGRSWHCVSDGHPLGRLDRILAIEADKNEFGRIYLGFAGSGWTYGVV</sequence>
<dbReference type="Proteomes" id="UP001349262">
    <property type="component" value="Unassembled WGS sequence"/>
</dbReference>
<comment type="caution">
    <text evidence="1">The sequence shown here is derived from an EMBL/GenBank/DDBJ whole genome shotgun (WGS) entry which is preliminary data.</text>
</comment>
<keyword evidence="2" id="KW-1185">Reference proteome</keyword>
<reference evidence="1 2" key="1">
    <citation type="journal article" date="2012" name="Genet. Mol. Biol.">
        <title>Analysis of 16S rRNA and mxaF genes revealing insights into Methylobacterium niche-specific plant association.</title>
        <authorList>
            <person name="Dourado M.N."/>
            <person name="Andreote F.D."/>
            <person name="Dini-Andreote F."/>
            <person name="Conti R."/>
            <person name="Araujo J.M."/>
            <person name="Araujo W.L."/>
        </authorList>
    </citation>
    <scope>NUCLEOTIDE SEQUENCE [LARGE SCALE GENOMIC DNA]</scope>
    <source>
        <strain evidence="1 2">SR1.6/4</strain>
    </source>
</reference>
<evidence type="ECO:0008006" key="3">
    <source>
        <dbReference type="Google" id="ProtNLM"/>
    </source>
</evidence>
<evidence type="ECO:0000313" key="1">
    <source>
        <dbReference type="EMBL" id="MEE7457047.1"/>
    </source>
</evidence>
<dbReference type="InterPro" id="IPR015943">
    <property type="entry name" value="WD40/YVTN_repeat-like_dom_sf"/>
</dbReference>
<proteinExistence type="predicted"/>
<gene>
    <name evidence="1" type="ORF">MRSR164_09730</name>
</gene>
<organism evidence="1 2">
    <name type="scientific">Methylobacterium radiotolerans</name>
    <dbReference type="NCBI Taxonomy" id="31998"/>
    <lineage>
        <taxon>Bacteria</taxon>
        <taxon>Pseudomonadati</taxon>
        <taxon>Pseudomonadota</taxon>
        <taxon>Alphaproteobacteria</taxon>
        <taxon>Hyphomicrobiales</taxon>
        <taxon>Methylobacteriaceae</taxon>
        <taxon>Methylobacterium</taxon>
    </lineage>
</organism>
<dbReference type="Gene3D" id="2.130.10.10">
    <property type="entry name" value="YVTN repeat-like/Quinoprotein amine dehydrogenase"/>
    <property type="match status" value="1"/>
</dbReference>
<name>A0ABU7T917_9HYPH</name>
<evidence type="ECO:0000313" key="2">
    <source>
        <dbReference type="Proteomes" id="UP001349262"/>
    </source>
</evidence>
<dbReference type="EMBL" id="MLBY01000004">
    <property type="protein sequence ID" value="MEE7457047.1"/>
    <property type="molecule type" value="Genomic_DNA"/>
</dbReference>
<accession>A0ABU7T917</accession>
<dbReference type="InterPro" id="IPR052025">
    <property type="entry name" value="Xyloglucanase_GH74"/>
</dbReference>
<protein>
    <recommendedName>
        <fullName evidence="3">Glycosyl hydrolase</fullName>
    </recommendedName>
</protein>
<dbReference type="PANTHER" id="PTHR43739">
    <property type="entry name" value="XYLOGLUCANASE (EUROFUNG)"/>
    <property type="match status" value="1"/>
</dbReference>
<dbReference type="SUPFAM" id="SSF110296">
    <property type="entry name" value="Oligoxyloglucan reducing end-specific cellobiohydrolase"/>
    <property type="match status" value="1"/>
</dbReference>